<keyword evidence="7" id="KW-1185">Reference proteome</keyword>
<dbReference type="GeneID" id="9466153"/>
<dbReference type="SMART" id="SM00717">
    <property type="entry name" value="SANT"/>
    <property type="match status" value="1"/>
</dbReference>
<feature type="compositionally biased region" description="Basic and acidic residues" evidence="2">
    <location>
        <begin position="500"/>
        <end position="511"/>
    </location>
</feature>
<dbReference type="Proteomes" id="UP000006643">
    <property type="component" value="Unassembled WGS sequence"/>
</dbReference>
<dbReference type="eggNOG" id="ENOG502S47P">
    <property type="taxonomic scope" value="Eukaryota"/>
</dbReference>
<dbReference type="RefSeq" id="XP_002999221.1">
    <property type="nucleotide sequence ID" value="XM_002999175.1"/>
</dbReference>
<feature type="domain" description="HTH myb-type" evidence="5">
    <location>
        <begin position="1071"/>
        <end position="1124"/>
    </location>
</feature>
<dbReference type="PANTHER" id="PTHR47863:SF4">
    <property type="entry name" value="RING_FYVE_PHD ZINC FINGER SUPERFAMILY PROTEIN"/>
    <property type="match status" value="1"/>
</dbReference>
<keyword evidence="3" id="KW-0732">Signal</keyword>
<dbReference type="InterPro" id="IPR009057">
    <property type="entry name" value="Homeodomain-like_sf"/>
</dbReference>
<dbReference type="OrthoDB" id="127924at2759"/>
<feature type="compositionally biased region" description="Polar residues" evidence="2">
    <location>
        <begin position="525"/>
        <end position="537"/>
    </location>
</feature>
<dbReference type="AlphaFoldDB" id="D0N375"/>
<feature type="compositionally biased region" description="Acidic residues" evidence="2">
    <location>
        <begin position="942"/>
        <end position="952"/>
    </location>
</feature>
<evidence type="ECO:0008006" key="8">
    <source>
        <dbReference type="Google" id="ProtNLM"/>
    </source>
</evidence>
<evidence type="ECO:0000313" key="6">
    <source>
        <dbReference type="EMBL" id="EEY69367.1"/>
    </source>
</evidence>
<dbReference type="PROSITE" id="PS51294">
    <property type="entry name" value="HTH_MYB"/>
    <property type="match status" value="1"/>
</dbReference>
<dbReference type="CDD" id="cd11660">
    <property type="entry name" value="SANT_TRF"/>
    <property type="match status" value="1"/>
</dbReference>
<organism evidence="6 7">
    <name type="scientific">Phytophthora infestans (strain T30-4)</name>
    <name type="common">Potato late blight agent</name>
    <dbReference type="NCBI Taxonomy" id="403677"/>
    <lineage>
        <taxon>Eukaryota</taxon>
        <taxon>Sar</taxon>
        <taxon>Stramenopiles</taxon>
        <taxon>Oomycota</taxon>
        <taxon>Peronosporomycetes</taxon>
        <taxon>Peronosporales</taxon>
        <taxon>Peronosporaceae</taxon>
        <taxon>Phytophthora</taxon>
    </lineage>
</organism>
<feature type="chain" id="PRO_5003011633" description="Myb-like domain-containing protein" evidence="3">
    <location>
        <begin position="25"/>
        <end position="1272"/>
    </location>
</feature>
<feature type="region of interest" description="Disordered" evidence="2">
    <location>
        <begin position="463"/>
        <end position="537"/>
    </location>
</feature>
<dbReference type="KEGG" id="pif:PITG_05595"/>
<feature type="region of interest" description="Disordered" evidence="2">
    <location>
        <begin position="927"/>
        <end position="1069"/>
    </location>
</feature>
<keyword evidence="1" id="KW-0175">Coiled coil</keyword>
<evidence type="ECO:0000259" key="4">
    <source>
        <dbReference type="PROSITE" id="PS50090"/>
    </source>
</evidence>
<dbReference type="PROSITE" id="PS50090">
    <property type="entry name" value="MYB_LIKE"/>
    <property type="match status" value="1"/>
</dbReference>
<dbReference type="PANTHER" id="PTHR47863">
    <property type="entry name" value="RING/FYVE/PHD ZINC FINGER SUPERFAMILY PROTEIN"/>
    <property type="match status" value="1"/>
</dbReference>
<feature type="compositionally biased region" description="Basic and acidic residues" evidence="2">
    <location>
        <begin position="927"/>
        <end position="937"/>
    </location>
</feature>
<evidence type="ECO:0000256" key="2">
    <source>
        <dbReference type="SAM" id="MobiDB-lite"/>
    </source>
</evidence>
<feature type="compositionally biased region" description="Basic residues" evidence="2">
    <location>
        <begin position="1156"/>
        <end position="1168"/>
    </location>
</feature>
<feature type="signal peptide" evidence="3">
    <location>
        <begin position="1"/>
        <end position="24"/>
    </location>
</feature>
<feature type="region of interest" description="Disordered" evidence="2">
    <location>
        <begin position="865"/>
        <end position="889"/>
    </location>
</feature>
<accession>D0N375</accession>
<name>D0N375_PHYIT</name>
<feature type="domain" description="Myb-like" evidence="4">
    <location>
        <begin position="1071"/>
        <end position="1119"/>
    </location>
</feature>
<protein>
    <recommendedName>
        <fullName evidence="8">Myb-like domain-containing protein</fullName>
    </recommendedName>
</protein>
<dbReference type="Pfam" id="PF13921">
    <property type="entry name" value="Myb_DNA-bind_6"/>
    <property type="match status" value="1"/>
</dbReference>
<reference evidence="7" key="1">
    <citation type="journal article" date="2009" name="Nature">
        <title>Genome sequence and analysis of the Irish potato famine pathogen Phytophthora infestans.</title>
        <authorList>
            <consortium name="The Broad Institute Genome Sequencing Platform"/>
            <person name="Haas B.J."/>
            <person name="Kamoun S."/>
            <person name="Zody M.C."/>
            <person name="Jiang R.H."/>
            <person name="Handsaker R.E."/>
            <person name="Cano L.M."/>
            <person name="Grabherr M."/>
            <person name="Kodira C.D."/>
            <person name="Raffaele S."/>
            <person name="Torto-Alalibo T."/>
            <person name="Bozkurt T.O."/>
            <person name="Ah-Fong A.M."/>
            <person name="Alvarado L."/>
            <person name="Anderson V.L."/>
            <person name="Armstrong M.R."/>
            <person name="Avrova A."/>
            <person name="Baxter L."/>
            <person name="Beynon J."/>
            <person name="Boevink P.C."/>
            <person name="Bollmann S.R."/>
            <person name="Bos J.I."/>
            <person name="Bulone V."/>
            <person name="Cai G."/>
            <person name="Cakir C."/>
            <person name="Carrington J.C."/>
            <person name="Chawner M."/>
            <person name="Conti L."/>
            <person name="Costanzo S."/>
            <person name="Ewan R."/>
            <person name="Fahlgren N."/>
            <person name="Fischbach M.A."/>
            <person name="Fugelstad J."/>
            <person name="Gilroy E.M."/>
            <person name="Gnerre S."/>
            <person name="Green P.J."/>
            <person name="Grenville-Briggs L.J."/>
            <person name="Griffith J."/>
            <person name="Grunwald N.J."/>
            <person name="Horn K."/>
            <person name="Horner N.R."/>
            <person name="Hu C.H."/>
            <person name="Huitema E."/>
            <person name="Jeong D.H."/>
            <person name="Jones A.M."/>
            <person name="Jones J.D."/>
            <person name="Jones R.W."/>
            <person name="Karlsson E.K."/>
            <person name="Kunjeti S.G."/>
            <person name="Lamour K."/>
            <person name="Liu Z."/>
            <person name="Ma L."/>
            <person name="Maclean D."/>
            <person name="Chibucos M.C."/>
            <person name="McDonald H."/>
            <person name="McWalters J."/>
            <person name="Meijer H.J."/>
            <person name="Morgan W."/>
            <person name="Morris P.F."/>
            <person name="Munro C.A."/>
            <person name="O'Neill K."/>
            <person name="Ospina-Giraldo M."/>
            <person name="Pinzon A."/>
            <person name="Pritchard L."/>
            <person name="Ramsahoye B."/>
            <person name="Ren Q."/>
            <person name="Restrepo S."/>
            <person name="Roy S."/>
            <person name="Sadanandom A."/>
            <person name="Savidor A."/>
            <person name="Schornack S."/>
            <person name="Schwartz D.C."/>
            <person name="Schumann U.D."/>
            <person name="Schwessinger B."/>
            <person name="Seyer L."/>
            <person name="Sharpe T."/>
            <person name="Silvar C."/>
            <person name="Song J."/>
            <person name="Studholme D.J."/>
            <person name="Sykes S."/>
            <person name="Thines M."/>
            <person name="van de Vondervoort P.J."/>
            <person name="Phuntumart V."/>
            <person name="Wawra S."/>
            <person name="Weide R."/>
            <person name="Win J."/>
            <person name="Young C."/>
            <person name="Zhou S."/>
            <person name="Fry W."/>
            <person name="Meyers B.C."/>
            <person name="van West P."/>
            <person name="Ristaino J."/>
            <person name="Govers F."/>
            <person name="Birch P.R."/>
            <person name="Whisson S.C."/>
            <person name="Judelson H.S."/>
            <person name="Nusbaum C."/>
        </authorList>
    </citation>
    <scope>NUCLEOTIDE SEQUENCE [LARGE SCALE GENOMIC DNA]</scope>
    <source>
        <strain evidence="7">T30-4</strain>
    </source>
</reference>
<feature type="coiled-coil region" evidence="1">
    <location>
        <begin position="560"/>
        <end position="610"/>
    </location>
</feature>
<dbReference type="HOGENOM" id="CLU_263875_0_0_1"/>
<dbReference type="InParanoid" id="D0N375"/>
<sequence length="1272" mass="142301">MNRKYLSALVPVLSEILVLHTTTTTTMCTIMKVLEQVAFVHPSIMLSNDQLDIPTLVASCSLHHRASLPFARNLCRFCNSISAELTKDEFGLAVSLVPLLFELLEHWNKDFEIVDQSLATLPDLISVMRKEEFNDRRSGDILALLNAAVASYTGNSPTSWNWLKCMLVALNKIDKVAIESAQDTICTVIGIIRITVDQLVTTEAAAPILLVCKENPDNPSICGIATSNAIAPKGSFTILELLERVGENYSLEQALYGLLCALCEDISCAQILIAYNAIPITAERIICHVRDEETLLSSLCFFDLLALNSGESYRALQDEIAFKALDLAIQTYPEMTGSQVYRIASTTLEKVSALDYQSTRTKPGAAKMLKPQIQFPDSEKPFHDLLREGAKFRVLWEARPAIVENIQIQLAPSGDYLLFRRKTSSQLPRVERIFVSQLEFHHPNAQKRCPTSPMKTRQPLMTLTRNSPNLNGDQELEFSGGENAREDIEGASTSSLSSERIGKQEPVHGSKDIPAVKPPAKKRTVNGNISDLTTYDSPQRHHVTHDYYKRQEQRKIWQENQALNKRLQSAKATLNFKEWEKDGKWTREFLKTQERRRHVLQQELRRAQISPQAVLRAKPLKLLHHHVKAIALDSDKNLGLSCSLSARTSARRDSKGEFLLGSRGGFEATLQHPSAANHRRIMKLRQHKNTPLSPTNAANAITTEEVSAGTVDSATSAAFIPNNEIVTVRFTFSRGRSRSTDTASNGCEPCDQPEPLVVREGDRDMMSLSGAYSPGAELESELNAAAVNDSIDQPQSDSVYKADAEAVDNTAAEECECYQSDADFYDNKLQSDVAVLSANVVEADTQAETKDADFGSHNIEKETQALDHFKTPWSHSDNEEEKGSYDDDNFDEHALLSAHATEQQHDKLEASGYASEFEDEGHEDAIDAAHIEDKDDTIGPMQEEDDDEEEYSRDDFERSSISSVTSSGRRRMDQSLAEIASSLGQRTPDRSQGSDDSVSARSRQLDFGSVDDGNVDEEQIEQDNAGSTEANEEVQEVQEEQEEVEEHNQAQETVATARPRPRRGRRGTVFWSAEEEEFLRRGVEKYGIGKWKKILIDGNDVFSSHRTNVDLKDKWKNMCRIPSRKRRRKPDTASEPEEEREPREIRETASSEHSSSRPRRFAAAKTKTRTTKKLINADADQARQVKLKLSTDKSSPEFAEVNVDLDTCKDVAALKAKLRSSILSDASPDRDIQLIGLKSRVLFDDKEELSRCIATNGADFFLVFEENPEEFV</sequence>
<feature type="compositionally biased region" description="Basic and acidic residues" evidence="2">
    <location>
        <begin position="1140"/>
        <end position="1150"/>
    </location>
</feature>
<dbReference type="SUPFAM" id="SSF46689">
    <property type="entry name" value="Homeodomain-like"/>
    <property type="match status" value="1"/>
</dbReference>
<evidence type="ECO:0000256" key="1">
    <source>
        <dbReference type="SAM" id="Coils"/>
    </source>
</evidence>
<dbReference type="Gene3D" id="1.10.246.220">
    <property type="match status" value="1"/>
</dbReference>
<proteinExistence type="predicted"/>
<dbReference type="InterPro" id="IPR001005">
    <property type="entry name" value="SANT/Myb"/>
</dbReference>
<feature type="region of interest" description="Disordered" evidence="2">
    <location>
        <begin position="1122"/>
        <end position="1168"/>
    </location>
</feature>
<dbReference type="InterPro" id="IPR017930">
    <property type="entry name" value="Myb_dom"/>
</dbReference>
<dbReference type="EMBL" id="DS028124">
    <property type="protein sequence ID" value="EEY69367.1"/>
    <property type="molecule type" value="Genomic_DNA"/>
</dbReference>
<gene>
    <name evidence="6" type="ORF">PITG_05595</name>
</gene>
<feature type="compositionally biased region" description="Acidic residues" evidence="2">
    <location>
        <begin position="1030"/>
        <end position="1045"/>
    </location>
</feature>
<feature type="compositionally biased region" description="Polar residues" evidence="2">
    <location>
        <begin position="463"/>
        <end position="472"/>
    </location>
</feature>
<evidence type="ECO:0000259" key="5">
    <source>
        <dbReference type="PROSITE" id="PS51294"/>
    </source>
</evidence>
<evidence type="ECO:0000313" key="7">
    <source>
        <dbReference type="Proteomes" id="UP000006643"/>
    </source>
</evidence>
<dbReference type="VEuPathDB" id="FungiDB:PITG_05595"/>
<evidence type="ECO:0000256" key="3">
    <source>
        <dbReference type="SAM" id="SignalP"/>
    </source>
</evidence>